<dbReference type="Proteomes" id="UP000800235">
    <property type="component" value="Unassembled WGS sequence"/>
</dbReference>
<sequence length="704" mass="79674">MSLRARPPLGLMYAQTGHMIAGMPPMPPMPIKMKKGKKMKKEASVFDSDEEKEAFEYDFTSGKGAASDIANIYRSKKDSDGEWTYLSELPDGITEAAENAETEKCCLVIRNKKSQDSRKKLEAESIIIQSPWLKKALSDVLKDYPGVACELRRLVFSAPYAPFVHRWTEFIEYMEKEDLDAITRDHMKLLHKVLLQEVGDKIKDFEDYVQNGVITYDCLWMIFQPGTIVISEQNGAASVFELVETVYAESMQSGKSLRLDVSVVDWDGRRFGRTHDRISVPTFVGTRKITSLNAFPIHFHKDKEEIQAQLIARGRTFEQLAGNHYKAYNGRAIGWDSEGKERPVEISGRIIIDAASFNRFSGLYCSVSAWSAKDKKLLAEQKEKETSSDNENTWTKVNVTDGSLMHAKTDKKKPVKLSPYHQMLCRNRVKGYSLKLKKWLEFFVPMIHEIEWNSKAFSSLVLPEKQKELDLAFSESQVANQTAFDDVIAGKGRGVIMLLFGKPGVGKTLTAEAVAEHMHCPLHCPLHSITSGDLGSPPHEVEQSLTSALELVSRWNAVLLVDECDVFLEARANHDIERNRLVSIFLRTLEYFEGILFMTTNRMNNIDPAFHSRIHISLNYPELAPSSRRQIWDNFLNGSQFPHTLSEQNIDGLSIVELNGRQIKNVLKTSQLLALRNGENLSKAFVETVLSIEQNRAEGKMLGQ</sequence>
<reference evidence="2" key="1">
    <citation type="journal article" date="2020" name="Stud. Mycol.">
        <title>101 Dothideomycetes genomes: a test case for predicting lifestyles and emergence of pathogens.</title>
        <authorList>
            <person name="Haridas S."/>
            <person name="Albert R."/>
            <person name="Binder M."/>
            <person name="Bloem J."/>
            <person name="Labutti K."/>
            <person name="Salamov A."/>
            <person name="Andreopoulos B."/>
            <person name="Baker S."/>
            <person name="Barry K."/>
            <person name="Bills G."/>
            <person name="Bluhm B."/>
            <person name="Cannon C."/>
            <person name="Castanera R."/>
            <person name="Culley D."/>
            <person name="Daum C."/>
            <person name="Ezra D."/>
            <person name="Gonzalez J."/>
            <person name="Henrissat B."/>
            <person name="Kuo A."/>
            <person name="Liang C."/>
            <person name="Lipzen A."/>
            <person name="Lutzoni F."/>
            <person name="Magnuson J."/>
            <person name="Mondo S."/>
            <person name="Nolan M."/>
            <person name="Ohm R."/>
            <person name="Pangilinan J."/>
            <person name="Park H.-J."/>
            <person name="Ramirez L."/>
            <person name="Alfaro M."/>
            <person name="Sun H."/>
            <person name="Tritt A."/>
            <person name="Yoshinaga Y."/>
            <person name="Zwiers L.-H."/>
            <person name="Turgeon B."/>
            <person name="Goodwin S."/>
            <person name="Spatafora J."/>
            <person name="Crous P."/>
            <person name="Grigoriev I."/>
        </authorList>
    </citation>
    <scope>NUCLEOTIDE SEQUENCE</scope>
    <source>
        <strain evidence="2">CBS 130266</strain>
    </source>
</reference>
<dbReference type="PANTHER" id="PTHR46411:SF3">
    <property type="entry name" value="AAA+ ATPASE DOMAIN-CONTAINING PROTEIN"/>
    <property type="match status" value="1"/>
</dbReference>
<protein>
    <submittedName>
        <fullName evidence="2">ATPase</fullName>
    </submittedName>
</protein>
<proteinExistence type="predicted"/>
<comment type="caution">
    <text evidence="2">The sequence shown here is derived from an EMBL/GenBank/DDBJ whole genome shotgun (WGS) entry which is preliminary data.</text>
</comment>
<dbReference type="InterPro" id="IPR027417">
    <property type="entry name" value="P-loop_NTPase"/>
</dbReference>
<dbReference type="InterPro" id="IPR054289">
    <property type="entry name" value="DUF7025"/>
</dbReference>
<dbReference type="Pfam" id="PF00004">
    <property type="entry name" value="AAA"/>
    <property type="match status" value="1"/>
</dbReference>
<gene>
    <name evidence="2" type="ORF">EJ08DRAFT_703514</name>
</gene>
<dbReference type="SMART" id="SM00382">
    <property type="entry name" value="AAA"/>
    <property type="match status" value="1"/>
</dbReference>
<dbReference type="OrthoDB" id="10042665at2759"/>
<name>A0A9P4NE84_9PEZI</name>
<evidence type="ECO:0000259" key="1">
    <source>
        <dbReference type="SMART" id="SM00382"/>
    </source>
</evidence>
<keyword evidence="3" id="KW-1185">Reference proteome</keyword>
<dbReference type="GO" id="GO:0005524">
    <property type="term" value="F:ATP binding"/>
    <property type="evidence" value="ECO:0007669"/>
    <property type="project" value="InterPro"/>
</dbReference>
<dbReference type="GO" id="GO:0016887">
    <property type="term" value="F:ATP hydrolysis activity"/>
    <property type="evidence" value="ECO:0007669"/>
    <property type="project" value="InterPro"/>
</dbReference>
<evidence type="ECO:0000313" key="3">
    <source>
        <dbReference type="Proteomes" id="UP000800235"/>
    </source>
</evidence>
<accession>A0A9P4NE84</accession>
<dbReference type="Pfam" id="PF22942">
    <property type="entry name" value="DUF7025"/>
    <property type="match status" value="1"/>
</dbReference>
<feature type="domain" description="AAA+ ATPase" evidence="1">
    <location>
        <begin position="493"/>
        <end position="621"/>
    </location>
</feature>
<dbReference type="Gene3D" id="3.40.50.300">
    <property type="entry name" value="P-loop containing nucleotide triphosphate hydrolases"/>
    <property type="match status" value="1"/>
</dbReference>
<evidence type="ECO:0000313" key="2">
    <source>
        <dbReference type="EMBL" id="KAF2416992.1"/>
    </source>
</evidence>
<dbReference type="AlphaFoldDB" id="A0A9P4NE84"/>
<organism evidence="2 3">
    <name type="scientific">Tothia fuscella</name>
    <dbReference type="NCBI Taxonomy" id="1048955"/>
    <lineage>
        <taxon>Eukaryota</taxon>
        <taxon>Fungi</taxon>
        <taxon>Dikarya</taxon>
        <taxon>Ascomycota</taxon>
        <taxon>Pezizomycotina</taxon>
        <taxon>Dothideomycetes</taxon>
        <taxon>Pleosporomycetidae</taxon>
        <taxon>Venturiales</taxon>
        <taxon>Cylindrosympodiaceae</taxon>
        <taxon>Tothia</taxon>
    </lineage>
</organism>
<dbReference type="EMBL" id="MU007146">
    <property type="protein sequence ID" value="KAF2416992.1"/>
    <property type="molecule type" value="Genomic_DNA"/>
</dbReference>
<dbReference type="SUPFAM" id="SSF52540">
    <property type="entry name" value="P-loop containing nucleoside triphosphate hydrolases"/>
    <property type="match status" value="1"/>
</dbReference>
<dbReference type="PANTHER" id="PTHR46411">
    <property type="entry name" value="FAMILY ATPASE, PUTATIVE-RELATED"/>
    <property type="match status" value="1"/>
</dbReference>
<dbReference type="InterPro" id="IPR003593">
    <property type="entry name" value="AAA+_ATPase"/>
</dbReference>
<dbReference type="InterPro" id="IPR003959">
    <property type="entry name" value="ATPase_AAA_core"/>
</dbReference>